<reference evidence="4" key="1">
    <citation type="submission" date="2025-08" db="UniProtKB">
        <authorList>
            <consortium name="RefSeq"/>
        </authorList>
    </citation>
    <scope>IDENTIFICATION</scope>
</reference>
<evidence type="ECO:0000313" key="3">
    <source>
        <dbReference type="Proteomes" id="UP000504615"/>
    </source>
</evidence>
<dbReference type="AlphaFoldDB" id="A0A6I9WY14"/>
<dbReference type="OrthoDB" id="7633179at2759"/>
<feature type="region of interest" description="Disordered" evidence="1">
    <location>
        <begin position="141"/>
        <end position="186"/>
    </location>
</feature>
<feature type="compositionally biased region" description="Polar residues" evidence="1">
    <location>
        <begin position="171"/>
        <end position="186"/>
    </location>
</feature>
<dbReference type="Proteomes" id="UP000504615">
    <property type="component" value="Unplaced"/>
</dbReference>
<dbReference type="GeneID" id="105432039"/>
<evidence type="ECO:0000256" key="2">
    <source>
        <dbReference type="SAM" id="SignalP"/>
    </source>
</evidence>
<dbReference type="RefSeq" id="XP_011644943.1">
    <property type="nucleotide sequence ID" value="XM_011646641.2"/>
</dbReference>
<evidence type="ECO:0000313" key="4">
    <source>
        <dbReference type="RefSeq" id="XP_011644943.1"/>
    </source>
</evidence>
<gene>
    <name evidence="4" type="primary">LOC105432039</name>
</gene>
<keyword evidence="2" id="KW-0732">Signal</keyword>
<dbReference type="KEGG" id="pbar:105432039"/>
<accession>A0A6I9WY14</accession>
<sequence>MSRKPSSSYVPLLLCAAIIVNAECAGNFSDRCLDLVRLDVDDIENHLDALNLTDVPTVKMMTAGFKCPIPTLPFGTLKSDWARLLLLQEAQPEGSIIRLKLVRLMRILIIAYYQMEERIDIVDSEDAKIAKKSPIAETKIAAKKTSQCASSNNSSRIESSENNPNPHHTRTNSSLNDAMPSATENGYSRVKSNATMIEVTTMRNFSSLDGTTSTVSPDATRRNVSIDLGAASTKKNVTFDDCLRQSLKDIVRKRSSRKDIARNKAKWHSEFFRATRKNNEIDDRDRTFRPPTNEFWQYVTFPTKAPLTVGSVASRLKAKRKSQKRAKLSNDVYESFRRFYGVDKNEKDIK</sequence>
<evidence type="ECO:0000256" key="1">
    <source>
        <dbReference type="SAM" id="MobiDB-lite"/>
    </source>
</evidence>
<feature type="chain" id="PRO_5026897541" evidence="2">
    <location>
        <begin position="23"/>
        <end position="350"/>
    </location>
</feature>
<organism evidence="3 4">
    <name type="scientific">Pogonomyrmex barbatus</name>
    <name type="common">red harvester ant</name>
    <dbReference type="NCBI Taxonomy" id="144034"/>
    <lineage>
        <taxon>Eukaryota</taxon>
        <taxon>Metazoa</taxon>
        <taxon>Ecdysozoa</taxon>
        <taxon>Arthropoda</taxon>
        <taxon>Hexapoda</taxon>
        <taxon>Insecta</taxon>
        <taxon>Pterygota</taxon>
        <taxon>Neoptera</taxon>
        <taxon>Endopterygota</taxon>
        <taxon>Hymenoptera</taxon>
        <taxon>Apocrita</taxon>
        <taxon>Aculeata</taxon>
        <taxon>Formicoidea</taxon>
        <taxon>Formicidae</taxon>
        <taxon>Myrmicinae</taxon>
        <taxon>Pogonomyrmex</taxon>
    </lineage>
</organism>
<protein>
    <submittedName>
        <fullName evidence="4">Uncharacterized protein LOC105432039</fullName>
    </submittedName>
</protein>
<feature type="compositionally biased region" description="Low complexity" evidence="1">
    <location>
        <begin position="150"/>
        <end position="166"/>
    </location>
</feature>
<keyword evidence="3" id="KW-1185">Reference proteome</keyword>
<proteinExistence type="predicted"/>
<feature type="signal peptide" evidence="2">
    <location>
        <begin position="1"/>
        <end position="22"/>
    </location>
</feature>
<name>A0A6I9WY14_9HYME</name>